<keyword evidence="1" id="KW-0812">Transmembrane</keyword>
<sequence>SKQEGNTYERDSHSYNYGRLESDPLLITIMIASSVLTVCLLITGAHGSGRRIEGSLSENNDFELESEILNEETSEVTIQLDLSFSSSSLVPKISTYTADGVLDVSVRHTTSKSLIWRNDPGSRITRYVCYSETDKLLLITVSTFNSTDVSFNLRASIEDISLKIEREVSASVSSGSPIVRKFVTPPKWKGEDRHVTVVVRSNVSDCGLLGIQPFSCPFHDVESSMVFRAKWQ</sequence>
<evidence type="ECO:0000256" key="1">
    <source>
        <dbReference type="SAM" id="Phobius"/>
    </source>
</evidence>
<proteinExistence type="predicted"/>
<evidence type="ECO:0000313" key="2">
    <source>
        <dbReference type="EMBL" id="CDW38214.1"/>
    </source>
</evidence>
<reference evidence="2" key="1">
    <citation type="submission" date="2014-05" db="EMBL/GenBank/DDBJ databases">
        <authorList>
            <person name="Chronopoulou M."/>
        </authorList>
    </citation>
    <scope>NUCLEOTIDE SEQUENCE</scope>
    <source>
        <tissue evidence="2">Whole organism</tissue>
    </source>
</reference>
<dbReference type="EMBL" id="HACA01020853">
    <property type="protein sequence ID" value="CDW38214.1"/>
    <property type="molecule type" value="Transcribed_RNA"/>
</dbReference>
<feature type="non-terminal residue" evidence="2">
    <location>
        <position position="232"/>
    </location>
</feature>
<dbReference type="OrthoDB" id="416618at2759"/>
<feature type="transmembrane region" description="Helical" evidence="1">
    <location>
        <begin position="25"/>
        <end position="45"/>
    </location>
</feature>
<dbReference type="AlphaFoldDB" id="A0A0K2UIT0"/>
<keyword evidence="1" id="KW-0472">Membrane</keyword>
<name>A0A0K2UIT0_LEPSM</name>
<protein>
    <submittedName>
        <fullName evidence="2">Uncharacterized protein</fullName>
    </submittedName>
</protein>
<keyword evidence="1" id="KW-1133">Transmembrane helix</keyword>
<organism evidence="2">
    <name type="scientific">Lepeophtheirus salmonis</name>
    <name type="common">Salmon louse</name>
    <name type="synonym">Caligus salmonis</name>
    <dbReference type="NCBI Taxonomy" id="72036"/>
    <lineage>
        <taxon>Eukaryota</taxon>
        <taxon>Metazoa</taxon>
        <taxon>Ecdysozoa</taxon>
        <taxon>Arthropoda</taxon>
        <taxon>Crustacea</taxon>
        <taxon>Multicrustacea</taxon>
        <taxon>Hexanauplia</taxon>
        <taxon>Copepoda</taxon>
        <taxon>Siphonostomatoida</taxon>
        <taxon>Caligidae</taxon>
        <taxon>Lepeophtheirus</taxon>
    </lineage>
</organism>
<feature type="non-terminal residue" evidence="2">
    <location>
        <position position="1"/>
    </location>
</feature>
<accession>A0A0K2UIT0</accession>